<dbReference type="SUPFAM" id="SSF55031">
    <property type="entry name" value="Bacterial exopeptidase dimerisation domain"/>
    <property type="match status" value="1"/>
</dbReference>
<evidence type="ECO:0000256" key="2">
    <source>
        <dbReference type="ARBA" id="ARBA00022801"/>
    </source>
</evidence>
<evidence type="ECO:0000256" key="1">
    <source>
        <dbReference type="ARBA" id="ARBA00022723"/>
    </source>
</evidence>
<evidence type="ECO:0000259" key="4">
    <source>
        <dbReference type="Pfam" id="PF07687"/>
    </source>
</evidence>
<organism evidence="5 6">
    <name type="scientific">Ornithinibacter aureus</name>
    <dbReference type="NCBI Taxonomy" id="622664"/>
    <lineage>
        <taxon>Bacteria</taxon>
        <taxon>Bacillati</taxon>
        <taxon>Actinomycetota</taxon>
        <taxon>Actinomycetes</taxon>
        <taxon>Micrococcales</taxon>
        <taxon>Intrasporangiaceae</taxon>
        <taxon>Ornithinibacter</taxon>
    </lineage>
</organism>
<sequence length="418" mass="42668">MASDDAPRGTTASDAAPDAAPVTPDTAPEAAARPDAGLGSEAVGLTAALVAIDSVNPGLVPGAAGEAAIVEHLRHRLSRGGFDTHVAQAPGHVGRPSLVAVSPAGAPGPTVVLTGHLDTVGVEGMDDPFGARVDGDRLEGRGACDMKGGVAAMVVAAEELARRRLPGRVVLALVADEEDASLGTLAVLDALPGLGIEPDVAVIGEPTWLALAQSLRGYALVEVTLEGRAAHSSQPEQGVNAVAHLGRLLAAVESRGSLVAERGGSLMVTVASGGESPFVLARHATAIVERRTVPGERSEAALAEVEHLLVHLRLQDDTVSARARLVVARDPWQLDDSGPAAALAADLSRALGDDAASEPFHAPYWMEAPLWQAAGIPTVVCGPAGGGLHAADEWVDLHQVRRYTLALIEAVTTWGSSA</sequence>
<evidence type="ECO:0000256" key="3">
    <source>
        <dbReference type="SAM" id="MobiDB-lite"/>
    </source>
</evidence>
<dbReference type="Gene3D" id="3.40.630.10">
    <property type="entry name" value="Zn peptidases"/>
    <property type="match status" value="1"/>
</dbReference>
<dbReference type="Pfam" id="PF07687">
    <property type="entry name" value="M20_dimer"/>
    <property type="match status" value="1"/>
</dbReference>
<comment type="caution">
    <text evidence="5">The sequence shown here is derived from an EMBL/GenBank/DDBJ whole genome shotgun (WGS) entry which is preliminary data.</text>
</comment>
<reference evidence="6" key="1">
    <citation type="journal article" date="2019" name="Int. J. Syst. Evol. Microbiol.">
        <title>The Global Catalogue of Microorganisms (GCM) 10K type strain sequencing project: providing services to taxonomists for standard genome sequencing and annotation.</title>
        <authorList>
            <consortium name="The Broad Institute Genomics Platform"/>
            <consortium name="The Broad Institute Genome Sequencing Center for Infectious Disease"/>
            <person name="Wu L."/>
            <person name="Ma J."/>
        </authorList>
    </citation>
    <scope>NUCLEOTIDE SEQUENCE [LARGE SCALE GENOMIC DNA]</scope>
    <source>
        <strain evidence="6">JCM 17738</strain>
    </source>
</reference>
<evidence type="ECO:0000313" key="6">
    <source>
        <dbReference type="Proteomes" id="UP001500390"/>
    </source>
</evidence>
<keyword evidence="2" id="KW-0378">Hydrolase</keyword>
<dbReference type="Proteomes" id="UP001500390">
    <property type="component" value="Unassembled WGS sequence"/>
</dbReference>
<dbReference type="RefSeq" id="WP_159903981.1">
    <property type="nucleotide sequence ID" value="NZ_BAABFX010000040.1"/>
</dbReference>
<dbReference type="SUPFAM" id="SSF53187">
    <property type="entry name" value="Zn-dependent exopeptidases"/>
    <property type="match status" value="1"/>
</dbReference>
<accession>A0ABP8K6B2</accession>
<keyword evidence="1" id="KW-0479">Metal-binding</keyword>
<name>A0ABP8K6B2_9MICO</name>
<dbReference type="PANTHER" id="PTHR43808">
    <property type="entry name" value="ACETYLORNITHINE DEACETYLASE"/>
    <property type="match status" value="1"/>
</dbReference>
<dbReference type="Gene3D" id="3.30.70.360">
    <property type="match status" value="1"/>
</dbReference>
<dbReference type="Pfam" id="PF01546">
    <property type="entry name" value="Peptidase_M20"/>
    <property type="match status" value="1"/>
</dbReference>
<evidence type="ECO:0000313" key="5">
    <source>
        <dbReference type="EMBL" id="GAA4400900.1"/>
    </source>
</evidence>
<gene>
    <name evidence="5" type="ORF">GCM10023153_28820</name>
</gene>
<feature type="domain" description="Peptidase M20 dimerisation" evidence="4">
    <location>
        <begin position="215"/>
        <end position="310"/>
    </location>
</feature>
<feature type="region of interest" description="Disordered" evidence="3">
    <location>
        <begin position="1"/>
        <end position="34"/>
    </location>
</feature>
<proteinExistence type="predicted"/>
<dbReference type="PANTHER" id="PTHR43808:SF25">
    <property type="entry name" value="PEPTIDASE M20 DIMERISATION DOMAIN-CONTAINING PROTEIN"/>
    <property type="match status" value="1"/>
</dbReference>
<dbReference type="InterPro" id="IPR011650">
    <property type="entry name" value="Peptidase_M20_dimer"/>
</dbReference>
<protein>
    <submittedName>
        <fullName evidence="5">ArgE/DapE family deacylase</fullName>
    </submittedName>
</protein>
<feature type="compositionally biased region" description="Low complexity" evidence="3">
    <location>
        <begin position="10"/>
        <end position="31"/>
    </location>
</feature>
<dbReference type="InterPro" id="IPR050072">
    <property type="entry name" value="Peptidase_M20A"/>
</dbReference>
<dbReference type="InterPro" id="IPR036264">
    <property type="entry name" value="Bact_exopeptidase_dim_dom"/>
</dbReference>
<dbReference type="InterPro" id="IPR002933">
    <property type="entry name" value="Peptidase_M20"/>
</dbReference>
<keyword evidence="6" id="KW-1185">Reference proteome</keyword>
<dbReference type="EMBL" id="BAABFX010000040">
    <property type="protein sequence ID" value="GAA4400900.1"/>
    <property type="molecule type" value="Genomic_DNA"/>
</dbReference>